<gene>
    <name evidence="6" type="ORF">ROA7023_03311</name>
</gene>
<dbReference type="Gene3D" id="1.10.45.10">
    <property type="entry name" value="Vanillyl-alcohol Oxidase, Chain A, domain 4"/>
    <property type="match status" value="1"/>
</dbReference>
<evidence type="ECO:0000256" key="4">
    <source>
        <dbReference type="ARBA" id="ARBA00022827"/>
    </source>
</evidence>
<dbReference type="Gene3D" id="3.30.70.2740">
    <property type="match status" value="1"/>
</dbReference>
<evidence type="ECO:0000256" key="2">
    <source>
        <dbReference type="ARBA" id="ARBA00008000"/>
    </source>
</evidence>
<evidence type="ECO:0000313" key="7">
    <source>
        <dbReference type="Proteomes" id="UP000193900"/>
    </source>
</evidence>
<dbReference type="InterPro" id="IPR051264">
    <property type="entry name" value="FAD-oxidored/transferase_4"/>
</dbReference>
<dbReference type="InterPro" id="IPR016171">
    <property type="entry name" value="Vanillyl_alc_oxidase_C-sub2"/>
</dbReference>
<keyword evidence="3" id="KW-0285">Flavoprotein</keyword>
<keyword evidence="7" id="KW-1185">Reference proteome</keyword>
<dbReference type="Proteomes" id="UP000193900">
    <property type="component" value="Unassembled WGS sequence"/>
</dbReference>
<dbReference type="InterPro" id="IPR016164">
    <property type="entry name" value="FAD-linked_Oxase-like_C"/>
</dbReference>
<evidence type="ECO:0000313" key="6">
    <source>
        <dbReference type="EMBL" id="SLN68311.1"/>
    </source>
</evidence>
<dbReference type="SUPFAM" id="SSF55103">
    <property type="entry name" value="FAD-linked oxidases, C-terminal domain"/>
    <property type="match status" value="1"/>
</dbReference>
<sequence length="165" mass="18110">MLAEAIEAGLILEAVVAQNRREQAAFWRFRETLSEAVFAMHDTYGFDIGLPADALPSFLTETEDAMARVDPTARPWVFGHLGDGNLHYIVTTQAPEAVGRIVYDAVARKGGALSAEHGLGREKTAWLSLFRTPAEIATMRRLKAAFDPRHILNPGRVMPPEDAPA</sequence>
<comment type="similarity">
    <text evidence="2">Belongs to the FAD-binding oxidoreductase/transferase type 4 family.</text>
</comment>
<dbReference type="GO" id="GO:0050660">
    <property type="term" value="F:flavin adenine dinucleotide binding"/>
    <property type="evidence" value="ECO:0007669"/>
    <property type="project" value="InterPro"/>
</dbReference>
<feature type="domain" description="FAD-binding oxidoreductase/transferase type 4 C-terminal" evidence="5">
    <location>
        <begin position="3"/>
        <end position="157"/>
    </location>
</feature>
<proteinExistence type="inferred from homology"/>
<evidence type="ECO:0000259" key="5">
    <source>
        <dbReference type="Pfam" id="PF02913"/>
    </source>
</evidence>
<reference evidence="6 7" key="1">
    <citation type="submission" date="2017-03" db="EMBL/GenBank/DDBJ databases">
        <authorList>
            <person name="Afonso C.L."/>
            <person name="Miller P.J."/>
            <person name="Scott M.A."/>
            <person name="Spackman E."/>
            <person name="Goraichik I."/>
            <person name="Dimitrov K.M."/>
            <person name="Suarez D.L."/>
            <person name="Swayne D.E."/>
        </authorList>
    </citation>
    <scope>NUCLEOTIDE SEQUENCE [LARGE SCALE GENOMIC DNA]</scope>
    <source>
        <strain evidence="6 7">CECT 7023</strain>
    </source>
</reference>
<accession>A0A1Y5TNP0</accession>
<dbReference type="GO" id="GO:0016491">
    <property type="term" value="F:oxidoreductase activity"/>
    <property type="evidence" value="ECO:0007669"/>
    <property type="project" value="UniProtKB-KW"/>
</dbReference>
<dbReference type="GO" id="GO:0022904">
    <property type="term" value="P:respiratory electron transport chain"/>
    <property type="evidence" value="ECO:0007669"/>
    <property type="project" value="TreeGrafter"/>
</dbReference>
<keyword evidence="4" id="KW-0274">FAD</keyword>
<dbReference type="InterPro" id="IPR004113">
    <property type="entry name" value="FAD-bd_oxidored_4_C"/>
</dbReference>
<keyword evidence="6" id="KW-0560">Oxidoreductase</keyword>
<dbReference type="EC" id="1.-.-.-" evidence="6"/>
<protein>
    <submittedName>
        <fullName evidence="6">Putative FAD-linked oxidoreductase</fullName>
        <ecNumber evidence="6">1.-.-.-</ecNumber>
    </submittedName>
</protein>
<dbReference type="PANTHER" id="PTHR43716">
    <property type="entry name" value="D-2-HYDROXYGLUTARATE DEHYDROGENASE, MITOCHONDRIAL"/>
    <property type="match status" value="1"/>
</dbReference>
<evidence type="ECO:0000256" key="1">
    <source>
        <dbReference type="ARBA" id="ARBA00001974"/>
    </source>
</evidence>
<organism evidence="6 7">
    <name type="scientific">Roseisalinus antarcticus</name>
    <dbReference type="NCBI Taxonomy" id="254357"/>
    <lineage>
        <taxon>Bacteria</taxon>
        <taxon>Pseudomonadati</taxon>
        <taxon>Pseudomonadota</taxon>
        <taxon>Alphaproteobacteria</taxon>
        <taxon>Rhodobacterales</taxon>
        <taxon>Roseobacteraceae</taxon>
        <taxon>Roseisalinus</taxon>
    </lineage>
</organism>
<dbReference type="Gene3D" id="3.30.70.2190">
    <property type="match status" value="1"/>
</dbReference>
<dbReference type="EMBL" id="FWFZ01000020">
    <property type="protein sequence ID" value="SLN68311.1"/>
    <property type="molecule type" value="Genomic_DNA"/>
</dbReference>
<name>A0A1Y5TNP0_9RHOB</name>
<dbReference type="Pfam" id="PF02913">
    <property type="entry name" value="FAD-oxidase_C"/>
    <property type="match status" value="1"/>
</dbReference>
<dbReference type="AlphaFoldDB" id="A0A1Y5TNP0"/>
<dbReference type="FunFam" id="1.10.45.10:FF:000001">
    <property type="entry name" value="D-lactate dehydrogenase mitochondrial"/>
    <property type="match status" value="1"/>
</dbReference>
<evidence type="ECO:0000256" key="3">
    <source>
        <dbReference type="ARBA" id="ARBA00022630"/>
    </source>
</evidence>
<dbReference type="PANTHER" id="PTHR43716:SF2">
    <property type="entry name" value="BLL6224 PROTEIN"/>
    <property type="match status" value="1"/>
</dbReference>
<comment type="cofactor">
    <cofactor evidence="1">
        <name>FAD</name>
        <dbReference type="ChEBI" id="CHEBI:57692"/>
    </cofactor>
</comment>